<comment type="caution">
    <text evidence="1">The sequence shown here is derived from an EMBL/GenBank/DDBJ whole genome shotgun (WGS) entry which is preliminary data.</text>
</comment>
<sequence>MINLHAATSLAEDLSFDLVDIYGIHKWEAMKASPLNDPDIVAEMVRNLPVEEFGKYLLLNRTWYAWCRNELWKWHKKAEEAYDRVANICKKAERAYWRDCADGGINLDKLIAEAGYDRAAEKWEKANDALGQLYEEEGIGNCELHELKWKAYQKACEERKEARKEYMMVRQAFLRCGLQQ</sequence>
<dbReference type="EMBL" id="LLXI01005389">
    <property type="protein sequence ID" value="PKY61461.1"/>
    <property type="molecule type" value="Genomic_DNA"/>
</dbReference>
<gene>
    <name evidence="1" type="ORF">RhiirA4_486481</name>
</gene>
<name>A0A2I1HRE2_9GLOM</name>
<dbReference type="Proteomes" id="UP000234323">
    <property type="component" value="Unassembled WGS sequence"/>
</dbReference>
<evidence type="ECO:0000313" key="1">
    <source>
        <dbReference type="EMBL" id="PKY61461.1"/>
    </source>
</evidence>
<keyword evidence="2" id="KW-1185">Reference proteome</keyword>
<protein>
    <submittedName>
        <fullName evidence="1">Uncharacterized protein</fullName>
    </submittedName>
</protein>
<dbReference type="AlphaFoldDB" id="A0A2I1HRE2"/>
<dbReference type="VEuPathDB" id="FungiDB:FUN_015735"/>
<dbReference type="VEuPathDB" id="FungiDB:RhiirA1_447168"/>
<proteinExistence type="predicted"/>
<evidence type="ECO:0000313" key="2">
    <source>
        <dbReference type="Proteomes" id="UP000234323"/>
    </source>
</evidence>
<organism evidence="1 2">
    <name type="scientific">Rhizophagus irregularis</name>
    <dbReference type="NCBI Taxonomy" id="588596"/>
    <lineage>
        <taxon>Eukaryota</taxon>
        <taxon>Fungi</taxon>
        <taxon>Fungi incertae sedis</taxon>
        <taxon>Mucoromycota</taxon>
        <taxon>Glomeromycotina</taxon>
        <taxon>Glomeromycetes</taxon>
        <taxon>Glomerales</taxon>
        <taxon>Glomeraceae</taxon>
        <taxon>Rhizophagus</taxon>
    </lineage>
</organism>
<reference evidence="1 2" key="1">
    <citation type="submission" date="2015-10" db="EMBL/GenBank/DDBJ databases">
        <title>Genome analyses suggest a sexual origin of heterokaryosis in a supposedly ancient asexual fungus.</title>
        <authorList>
            <person name="Ropars J."/>
            <person name="Sedzielewska K."/>
            <person name="Noel J."/>
            <person name="Charron P."/>
            <person name="Farinelli L."/>
            <person name="Marton T."/>
            <person name="Kruger M."/>
            <person name="Pelin A."/>
            <person name="Brachmann A."/>
            <person name="Corradi N."/>
        </authorList>
    </citation>
    <scope>NUCLEOTIDE SEQUENCE [LARGE SCALE GENOMIC DNA]</scope>
    <source>
        <strain evidence="1 2">A4</strain>
    </source>
</reference>
<accession>A0A2I1HRE2</accession>
<dbReference type="VEuPathDB" id="FungiDB:RhiirFUN_026529"/>